<accession>A0AAD7J218</accession>
<dbReference type="Proteomes" id="UP001215280">
    <property type="component" value="Unassembled WGS sequence"/>
</dbReference>
<evidence type="ECO:0000313" key="2">
    <source>
        <dbReference type="EMBL" id="KAJ7749071.1"/>
    </source>
</evidence>
<gene>
    <name evidence="3" type="ORF">DFH07DRAFT_773904</name>
    <name evidence="2" type="ORF">DFH07DRAFT_775543</name>
</gene>
<reference evidence="3" key="1">
    <citation type="submission" date="2023-03" db="EMBL/GenBank/DDBJ databases">
        <title>Massive genome expansion in bonnet fungi (Mycena s.s.) driven by repeated elements and novel gene families across ecological guilds.</title>
        <authorList>
            <consortium name="Lawrence Berkeley National Laboratory"/>
            <person name="Harder C.B."/>
            <person name="Miyauchi S."/>
            <person name="Viragh M."/>
            <person name="Kuo A."/>
            <person name="Thoen E."/>
            <person name="Andreopoulos B."/>
            <person name="Lu D."/>
            <person name="Skrede I."/>
            <person name="Drula E."/>
            <person name="Henrissat B."/>
            <person name="Morin E."/>
            <person name="Kohler A."/>
            <person name="Barry K."/>
            <person name="LaButti K."/>
            <person name="Morin E."/>
            <person name="Salamov A."/>
            <person name="Lipzen A."/>
            <person name="Mereny Z."/>
            <person name="Hegedus B."/>
            <person name="Baldrian P."/>
            <person name="Stursova M."/>
            <person name="Weitz H."/>
            <person name="Taylor A."/>
            <person name="Grigoriev I.V."/>
            <person name="Nagy L.G."/>
            <person name="Martin F."/>
            <person name="Kauserud H."/>
        </authorList>
    </citation>
    <scope>NUCLEOTIDE SEQUENCE</scope>
    <source>
        <strain evidence="3">CBHHK188m</strain>
    </source>
</reference>
<dbReference type="AlphaFoldDB" id="A0AAD7J218"/>
<evidence type="ECO:0000313" key="4">
    <source>
        <dbReference type="Proteomes" id="UP001215280"/>
    </source>
</evidence>
<dbReference type="EMBL" id="JARJLG010000068">
    <property type="protein sequence ID" value="KAJ7754267.1"/>
    <property type="molecule type" value="Genomic_DNA"/>
</dbReference>
<comment type="caution">
    <text evidence="3">The sequence shown here is derived from an EMBL/GenBank/DDBJ whole genome shotgun (WGS) entry which is preliminary data.</text>
</comment>
<proteinExistence type="predicted"/>
<dbReference type="EMBL" id="JARJLG010000087">
    <property type="protein sequence ID" value="KAJ7749071.1"/>
    <property type="molecule type" value="Genomic_DNA"/>
</dbReference>
<organism evidence="3 4">
    <name type="scientific">Mycena maculata</name>
    <dbReference type="NCBI Taxonomy" id="230809"/>
    <lineage>
        <taxon>Eukaryota</taxon>
        <taxon>Fungi</taxon>
        <taxon>Dikarya</taxon>
        <taxon>Basidiomycota</taxon>
        <taxon>Agaricomycotina</taxon>
        <taxon>Agaricomycetes</taxon>
        <taxon>Agaricomycetidae</taxon>
        <taxon>Agaricales</taxon>
        <taxon>Marasmiineae</taxon>
        <taxon>Mycenaceae</taxon>
        <taxon>Mycena</taxon>
    </lineage>
</organism>
<name>A0AAD7J218_9AGAR</name>
<sequence length="110" mass="11659">MCKKDPEAGARTVKKRAGAVSKDENNGGKSGAEVGARGCKSAGGSEGKITWGAMQKVGERGSGSPGHGRNKAHIIATVRGYNVRLDLEGQCAWSRQNARRHQTLKRARDS</sequence>
<evidence type="ECO:0000313" key="3">
    <source>
        <dbReference type="EMBL" id="KAJ7754267.1"/>
    </source>
</evidence>
<evidence type="ECO:0000256" key="1">
    <source>
        <dbReference type="SAM" id="MobiDB-lite"/>
    </source>
</evidence>
<feature type="region of interest" description="Disordered" evidence="1">
    <location>
        <begin position="1"/>
        <end position="71"/>
    </location>
</feature>
<protein>
    <submittedName>
        <fullName evidence="3">Uncharacterized protein</fullName>
    </submittedName>
</protein>
<keyword evidence="4" id="KW-1185">Reference proteome</keyword>